<gene>
    <name evidence="1" type="ORF">KS407_19035</name>
</gene>
<dbReference type="EMBL" id="JAHQCR010000080">
    <property type="protein sequence ID" value="MBU9723515.1"/>
    <property type="molecule type" value="Genomic_DNA"/>
</dbReference>
<sequence>MDTWKRVVIKEERRTPHSSWIWDHMIQYLVDSLKLQTDLNGRGYTLKGNRKSLT</sequence>
<organism evidence="1 2">
    <name type="scientific">Evansella alkalicola</name>
    <dbReference type="NCBI Taxonomy" id="745819"/>
    <lineage>
        <taxon>Bacteria</taxon>
        <taxon>Bacillati</taxon>
        <taxon>Bacillota</taxon>
        <taxon>Bacilli</taxon>
        <taxon>Bacillales</taxon>
        <taxon>Bacillaceae</taxon>
        <taxon>Evansella</taxon>
    </lineage>
</organism>
<keyword evidence="2" id="KW-1185">Reference proteome</keyword>
<reference evidence="1 2" key="1">
    <citation type="submission" date="2021-06" db="EMBL/GenBank/DDBJ databases">
        <title>Bacillus sp. RD4P76, an endophyte from a halophyte.</title>
        <authorList>
            <person name="Sun J.-Q."/>
        </authorList>
    </citation>
    <scope>NUCLEOTIDE SEQUENCE [LARGE SCALE GENOMIC DNA]</scope>
    <source>
        <strain evidence="1 2">JCM 17098</strain>
    </source>
</reference>
<name>A0ABS6JY48_9BACI</name>
<accession>A0ABS6JY48</accession>
<evidence type="ECO:0000313" key="1">
    <source>
        <dbReference type="EMBL" id="MBU9723515.1"/>
    </source>
</evidence>
<dbReference type="Proteomes" id="UP000790580">
    <property type="component" value="Unassembled WGS sequence"/>
</dbReference>
<protein>
    <submittedName>
        <fullName evidence="1">Uncharacterized protein</fullName>
    </submittedName>
</protein>
<comment type="caution">
    <text evidence="1">The sequence shown here is derived from an EMBL/GenBank/DDBJ whole genome shotgun (WGS) entry which is preliminary data.</text>
</comment>
<proteinExistence type="predicted"/>
<dbReference type="RefSeq" id="WP_176371483.1">
    <property type="nucleotide sequence ID" value="NZ_JAHQCR010000080.1"/>
</dbReference>
<evidence type="ECO:0000313" key="2">
    <source>
        <dbReference type="Proteomes" id="UP000790580"/>
    </source>
</evidence>